<evidence type="ECO:0000313" key="2">
    <source>
        <dbReference type="EMBL" id="CDS23442.1"/>
    </source>
</evidence>
<dbReference type="EMBL" id="LK028591">
    <property type="protein sequence ID" value="CDS23442.1"/>
    <property type="molecule type" value="Genomic_DNA"/>
</dbReference>
<reference evidence="2" key="2">
    <citation type="submission" date="2014-06" db="EMBL/GenBank/DDBJ databases">
        <authorList>
            <person name="Aslett M."/>
        </authorList>
    </citation>
    <scope>NUCLEOTIDE SEQUENCE</scope>
</reference>
<feature type="compositionally biased region" description="Polar residues" evidence="1">
    <location>
        <begin position="96"/>
        <end position="108"/>
    </location>
</feature>
<dbReference type="Proteomes" id="UP000492820">
    <property type="component" value="Unassembled WGS sequence"/>
</dbReference>
<reference evidence="4" key="3">
    <citation type="submission" date="2020-10" db="UniProtKB">
        <authorList>
            <consortium name="WormBaseParasite"/>
        </authorList>
    </citation>
    <scope>IDENTIFICATION</scope>
</reference>
<protein>
    <submittedName>
        <fullName evidence="4">Zf-RVT domain-containing protein</fullName>
    </submittedName>
</protein>
<name>A0A068WTG1_ECHGR</name>
<gene>
    <name evidence="2" type="ORF">EgrG_002041500</name>
</gene>
<sequence>MADCGLWQEVYNGKSVCDRQADRFCTDCGLKCEEEEFTGGGKYVGPQTQLFKVSRIHLPNSVVLARWGRSISRPSTSMKAIPNPQLYSRIGKEGIGQSQNRRGGSSQEGKGRVQRWDHFLPGCHNAFSVAVIDFQVVAVTSATPSVPYSVTPAKHLTPLNSDIPPPS</sequence>
<dbReference type="AlphaFoldDB" id="A0A068WTG1"/>
<evidence type="ECO:0000313" key="3">
    <source>
        <dbReference type="Proteomes" id="UP000492820"/>
    </source>
</evidence>
<evidence type="ECO:0000313" key="4">
    <source>
        <dbReference type="WBParaSite" id="EgrG_002041500"/>
    </source>
</evidence>
<evidence type="ECO:0000256" key="1">
    <source>
        <dbReference type="SAM" id="MobiDB-lite"/>
    </source>
</evidence>
<feature type="region of interest" description="Disordered" evidence="1">
    <location>
        <begin position="90"/>
        <end position="111"/>
    </location>
</feature>
<accession>A0A068WTG1</accession>
<proteinExistence type="predicted"/>
<reference evidence="2 3" key="1">
    <citation type="journal article" date="2013" name="Nature">
        <title>The genomes of four tapeworm species reveal adaptations to parasitism.</title>
        <authorList>
            <person name="Tsai I.J."/>
            <person name="Zarowiecki M."/>
            <person name="Holroyd N."/>
            <person name="Garciarrubio A."/>
            <person name="Sanchez-Flores A."/>
            <person name="Brooks K.L."/>
            <person name="Tracey A."/>
            <person name="Bobes R.J."/>
            <person name="Fragoso G."/>
            <person name="Sciutto E."/>
            <person name="Aslett M."/>
            <person name="Beasley H."/>
            <person name="Bennett H.M."/>
            <person name="Cai J."/>
            <person name="Camicia F."/>
            <person name="Clark R."/>
            <person name="Cucher M."/>
            <person name="De Silva N."/>
            <person name="Day T.A."/>
            <person name="Deplazes P."/>
            <person name="Estrada K."/>
            <person name="Fernandez C."/>
            <person name="Holland P.W."/>
            <person name="Hou J."/>
            <person name="Hu S."/>
            <person name="Huckvale T."/>
            <person name="Hung S.S."/>
            <person name="Kamenetzky L."/>
            <person name="Keane J.A."/>
            <person name="Kiss F."/>
            <person name="Koziol U."/>
            <person name="Lambert O."/>
            <person name="Liu K."/>
            <person name="Luo X."/>
            <person name="Luo Y."/>
            <person name="Macchiaroli N."/>
            <person name="Nichol S."/>
            <person name="Paps J."/>
            <person name="Parkinson J."/>
            <person name="Pouchkina-Stantcheva N."/>
            <person name="Riddiford N."/>
            <person name="Rosenzvit M."/>
            <person name="Salinas G."/>
            <person name="Wasmuth J.D."/>
            <person name="Zamanian M."/>
            <person name="Zheng Y."/>
            <person name="Cai X."/>
            <person name="Soberon X."/>
            <person name="Olson P.D."/>
            <person name="Laclette J.P."/>
            <person name="Brehm K."/>
            <person name="Berriman M."/>
            <person name="Garciarrubio A."/>
            <person name="Bobes R.J."/>
            <person name="Fragoso G."/>
            <person name="Sanchez-Flores A."/>
            <person name="Estrada K."/>
            <person name="Cevallos M.A."/>
            <person name="Morett E."/>
            <person name="Gonzalez V."/>
            <person name="Portillo T."/>
            <person name="Ochoa-Leyva A."/>
            <person name="Jose M.V."/>
            <person name="Sciutto E."/>
            <person name="Landa A."/>
            <person name="Jimenez L."/>
            <person name="Valdes V."/>
            <person name="Carrero J.C."/>
            <person name="Larralde C."/>
            <person name="Morales-Montor J."/>
            <person name="Limon-Lason J."/>
            <person name="Soberon X."/>
            <person name="Laclette J.P."/>
        </authorList>
    </citation>
    <scope>NUCLEOTIDE SEQUENCE [LARGE SCALE GENOMIC DNA]</scope>
</reference>
<organism evidence="2">
    <name type="scientific">Echinococcus granulosus</name>
    <name type="common">Hydatid tapeworm</name>
    <dbReference type="NCBI Taxonomy" id="6210"/>
    <lineage>
        <taxon>Eukaryota</taxon>
        <taxon>Metazoa</taxon>
        <taxon>Spiralia</taxon>
        <taxon>Lophotrochozoa</taxon>
        <taxon>Platyhelminthes</taxon>
        <taxon>Cestoda</taxon>
        <taxon>Eucestoda</taxon>
        <taxon>Cyclophyllidea</taxon>
        <taxon>Taeniidae</taxon>
        <taxon>Echinococcus</taxon>
        <taxon>Echinococcus granulosus group</taxon>
    </lineage>
</organism>
<dbReference type="WBParaSite" id="EgrG_002041500">
    <property type="protein sequence ID" value="EgrG_002041500"/>
    <property type="gene ID" value="EgrG_002041500"/>
</dbReference>